<organism evidence="2 3">
    <name type="scientific">Vibrio thalassae</name>
    <dbReference type="NCBI Taxonomy" id="1243014"/>
    <lineage>
        <taxon>Bacteria</taxon>
        <taxon>Pseudomonadati</taxon>
        <taxon>Pseudomonadota</taxon>
        <taxon>Gammaproteobacteria</taxon>
        <taxon>Vibrionales</taxon>
        <taxon>Vibrionaceae</taxon>
        <taxon>Vibrio</taxon>
    </lineage>
</organism>
<sequence length="168" mass="17675">MQHTTLLKLKARRKGVTWVEASMGFLIMILVAMVILAGFQEGMFRFKKWQLNTQVTEINSGADTWKGLRSNFNGVNMTVICAAGQQSVSESTCGGVGGAGANANSFGGNFVLAPAANVSQKSLQITSLPADRINELADGLASMTAENCTQAQGCNSIIVAGTTITLTL</sequence>
<evidence type="ECO:0000256" key="1">
    <source>
        <dbReference type="SAM" id="Phobius"/>
    </source>
</evidence>
<dbReference type="EMBL" id="OANU01000006">
    <property type="protein sequence ID" value="SNX47237.1"/>
    <property type="molecule type" value="Genomic_DNA"/>
</dbReference>
<evidence type="ECO:0008006" key="4">
    <source>
        <dbReference type="Google" id="ProtNLM"/>
    </source>
</evidence>
<evidence type="ECO:0000313" key="2">
    <source>
        <dbReference type="EMBL" id="SNX47237.1"/>
    </source>
</evidence>
<name>A0A240EEY3_9VIBR</name>
<proteinExistence type="predicted"/>
<keyword evidence="1" id="KW-0472">Membrane</keyword>
<feature type="transmembrane region" description="Helical" evidence="1">
    <location>
        <begin position="16"/>
        <end position="39"/>
    </location>
</feature>
<gene>
    <name evidence="2" type="ORF">VTH8203_00838</name>
</gene>
<protein>
    <recommendedName>
        <fullName evidence="4">Type 4 secretion system PilS N-terminal domain-containing protein</fullName>
    </recommendedName>
</protein>
<keyword evidence="3" id="KW-1185">Reference proteome</keyword>
<dbReference type="Proteomes" id="UP000219336">
    <property type="component" value="Unassembled WGS sequence"/>
</dbReference>
<evidence type="ECO:0000313" key="3">
    <source>
        <dbReference type="Proteomes" id="UP000219336"/>
    </source>
</evidence>
<keyword evidence="1" id="KW-1133">Transmembrane helix</keyword>
<reference evidence="3" key="1">
    <citation type="submission" date="2016-06" db="EMBL/GenBank/DDBJ databases">
        <authorList>
            <person name="Rodrigo-Torres L."/>
            <person name="Arahal R.D."/>
            <person name="Lucena T."/>
        </authorList>
    </citation>
    <scope>NUCLEOTIDE SEQUENCE [LARGE SCALE GENOMIC DNA]</scope>
    <source>
        <strain evidence="3">CECT8203</strain>
    </source>
</reference>
<dbReference type="RefSeq" id="WP_158296048.1">
    <property type="nucleotide sequence ID" value="NZ_JBHSII010000006.1"/>
</dbReference>
<keyword evidence="1" id="KW-0812">Transmembrane</keyword>
<accession>A0A240EEY3</accession>
<dbReference type="OrthoDB" id="9853735at2"/>
<dbReference type="AlphaFoldDB" id="A0A240EEY3"/>